<feature type="signal peptide" evidence="1">
    <location>
        <begin position="1"/>
        <end position="22"/>
    </location>
</feature>
<reference evidence="2 3" key="1">
    <citation type="submission" date="2019-12" db="EMBL/GenBank/DDBJ databases">
        <title>Genomic-based taxomic classification of the family Erythrobacteraceae.</title>
        <authorList>
            <person name="Xu L."/>
        </authorList>
    </citation>
    <scope>NUCLEOTIDE SEQUENCE [LARGE SCALE GENOMIC DNA]</scope>
    <source>
        <strain evidence="2 3">SW-109</strain>
    </source>
</reference>
<dbReference type="EMBL" id="WTYP01000001">
    <property type="protein sequence ID" value="MXP47092.1"/>
    <property type="molecule type" value="Genomic_DNA"/>
</dbReference>
<keyword evidence="3" id="KW-1185">Reference proteome</keyword>
<proteinExistence type="predicted"/>
<evidence type="ECO:0000256" key="1">
    <source>
        <dbReference type="SAM" id="SignalP"/>
    </source>
</evidence>
<feature type="chain" id="PRO_5026256380" evidence="1">
    <location>
        <begin position="23"/>
        <end position="261"/>
    </location>
</feature>
<accession>A0A6I4V544</accession>
<dbReference type="AlphaFoldDB" id="A0A6I4V544"/>
<gene>
    <name evidence="2" type="ORF">GRI43_06780</name>
</gene>
<keyword evidence="1" id="KW-0732">Signal</keyword>
<name>A0A6I4V544_9SPHN</name>
<organism evidence="2 3">
    <name type="scientific">Pontixanthobacter luteolus</name>
    <dbReference type="NCBI Taxonomy" id="295089"/>
    <lineage>
        <taxon>Bacteria</taxon>
        <taxon>Pseudomonadati</taxon>
        <taxon>Pseudomonadota</taxon>
        <taxon>Alphaproteobacteria</taxon>
        <taxon>Sphingomonadales</taxon>
        <taxon>Erythrobacteraceae</taxon>
        <taxon>Pontixanthobacter</taxon>
    </lineage>
</organism>
<comment type="caution">
    <text evidence="2">The sequence shown here is derived from an EMBL/GenBank/DDBJ whole genome shotgun (WGS) entry which is preliminary data.</text>
</comment>
<evidence type="ECO:0000313" key="3">
    <source>
        <dbReference type="Proteomes" id="UP000471435"/>
    </source>
</evidence>
<dbReference type="OrthoDB" id="7561143at2"/>
<dbReference type="Proteomes" id="UP000471435">
    <property type="component" value="Unassembled WGS sequence"/>
</dbReference>
<sequence length="261" mass="27708">MIKLQIALAGMALAMTAQPAHAKRLYSIWNLVPQGEQGDLAGTTSLPIFEQSLVPARAVRLMADAVTDKGKTIPAGTELFRVVEETGKSAFCTVKDRSAGNAAKSLFIPALDKRPCLVDTDNDGIFDLSFNVFDKYGSALTPSGNLKKAKALQQGSAYEEMKPTEFSAGYRMTFRIYGKPDLSKLGVAVALDKGTGKAEEGVARTERVGNTVMAMNGQFTVNSIIDDRVLANVKADPSVVLVGDSNGGMAVVSKLPAFLGD</sequence>
<dbReference type="RefSeq" id="WP_160730251.1">
    <property type="nucleotide sequence ID" value="NZ_WTYP01000001.1"/>
</dbReference>
<protein>
    <submittedName>
        <fullName evidence="2">Uncharacterized protein</fullName>
    </submittedName>
</protein>
<evidence type="ECO:0000313" key="2">
    <source>
        <dbReference type="EMBL" id="MXP47092.1"/>
    </source>
</evidence>